<dbReference type="OrthoDB" id="70361at2"/>
<reference evidence="2 3" key="1">
    <citation type="submission" date="2018-06" db="EMBL/GenBank/DDBJ databases">
        <title>Genomic Encyclopedia of Type Strains, Phase IV (KMG-IV): sequencing the most valuable type-strain genomes for metagenomic binning, comparative biology and taxonomic classification.</title>
        <authorList>
            <person name="Goeker M."/>
        </authorList>
    </citation>
    <scope>NUCLEOTIDE SEQUENCE [LARGE SCALE GENOMIC DNA]</scope>
    <source>
        <strain evidence="2 3">DSM 18048</strain>
    </source>
</reference>
<name>A0A318S395_9DEIO</name>
<dbReference type="AlphaFoldDB" id="A0A318S395"/>
<feature type="chain" id="PRO_5016318682" description="Secreted protein" evidence="1">
    <location>
        <begin position="20"/>
        <end position="170"/>
    </location>
</feature>
<keyword evidence="3" id="KW-1185">Reference proteome</keyword>
<dbReference type="Proteomes" id="UP000248326">
    <property type="component" value="Unassembled WGS sequence"/>
</dbReference>
<proteinExistence type="predicted"/>
<evidence type="ECO:0000313" key="3">
    <source>
        <dbReference type="Proteomes" id="UP000248326"/>
    </source>
</evidence>
<evidence type="ECO:0000256" key="1">
    <source>
        <dbReference type="SAM" id="SignalP"/>
    </source>
</evidence>
<evidence type="ECO:0008006" key="4">
    <source>
        <dbReference type="Google" id="ProtNLM"/>
    </source>
</evidence>
<dbReference type="RefSeq" id="WP_110887448.1">
    <property type="nucleotide sequence ID" value="NZ_QJSX01000011.1"/>
</dbReference>
<protein>
    <recommendedName>
        <fullName evidence="4">Secreted protein</fullName>
    </recommendedName>
</protein>
<accession>A0A318S395</accession>
<comment type="caution">
    <text evidence="2">The sequence shown here is derived from an EMBL/GenBank/DDBJ whole genome shotgun (WGS) entry which is preliminary data.</text>
</comment>
<feature type="signal peptide" evidence="1">
    <location>
        <begin position="1"/>
        <end position="19"/>
    </location>
</feature>
<dbReference type="EMBL" id="QJSX01000011">
    <property type="protein sequence ID" value="PYE52862.1"/>
    <property type="molecule type" value="Genomic_DNA"/>
</dbReference>
<sequence length="170" mass="18093">MNAILTALLTVSVSTFALAANTHAYTSLEAKDCRNLVTNTSYTGYVRDDCGGLGGYRLLVEEGDLRQNVVVVRGKTSTSLDLWTIVSSSFSTLGPRAEWRLGGGVPTALIVRYNASENSADPKRITSYLAVVKLGAKPCVVAKVAPGPRQNELARQAADTASTRRCLSPS</sequence>
<evidence type="ECO:0000313" key="2">
    <source>
        <dbReference type="EMBL" id="PYE52862.1"/>
    </source>
</evidence>
<organism evidence="2 3">
    <name type="scientific">Deinococcus yavapaiensis KR-236</name>
    <dbReference type="NCBI Taxonomy" id="694435"/>
    <lineage>
        <taxon>Bacteria</taxon>
        <taxon>Thermotogati</taxon>
        <taxon>Deinococcota</taxon>
        <taxon>Deinococci</taxon>
        <taxon>Deinococcales</taxon>
        <taxon>Deinococcaceae</taxon>
        <taxon>Deinococcus</taxon>
    </lineage>
</organism>
<keyword evidence="1" id="KW-0732">Signal</keyword>
<gene>
    <name evidence="2" type="ORF">DES52_11133</name>
</gene>